<dbReference type="InterPro" id="IPR036388">
    <property type="entry name" value="WH-like_DNA-bd_sf"/>
</dbReference>
<dbReference type="SUPFAM" id="SSF46785">
    <property type="entry name" value="Winged helix' DNA-binding domain"/>
    <property type="match status" value="1"/>
</dbReference>
<dbReference type="InterPro" id="IPR011711">
    <property type="entry name" value="GntR_C"/>
</dbReference>
<evidence type="ECO:0000256" key="1">
    <source>
        <dbReference type="ARBA" id="ARBA00023015"/>
    </source>
</evidence>
<feature type="domain" description="GntR C-terminal" evidence="4">
    <location>
        <begin position="89"/>
        <end position="211"/>
    </location>
</feature>
<dbReference type="SMART" id="SM00895">
    <property type="entry name" value="FCD"/>
    <property type="match status" value="1"/>
</dbReference>
<dbReference type="KEGG" id="ypac:CEW88_12885"/>
<evidence type="ECO:0000256" key="3">
    <source>
        <dbReference type="ARBA" id="ARBA00023163"/>
    </source>
</evidence>
<gene>
    <name evidence="5" type="ORF">CEW88_12885</name>
</gene>
<keyword evidence="1" id="KW-0805">Transcription regulation</keyword>
<reference evidence="5 6" key="1">
    <citation type="submission" date="2017-06" db="EMBL/GenBank/DDBJ databases">
        <title>Yangia sp. YSBP01 complete genome sequence.</title>
        <authorList>
            <person name="Woo J.-H."/>
            <person name="Kim H.-S."/>
        </authorList>
    </citation>
    <scope>NUCLEOTIDE SEQUENCE [LARGE SCALE GENOMIC DNA]</scope>
    <source>
        <strain evidence="5 6">YSBP01</strain>
    </source>
</reference>
<keyword evidence="2" id="KW-0238">DNA-binding</keyword>
<dbReference type="Pfam" id="PF07729">
    <property type="entry name" value="FCD"/>
    <property type="match status" value="1"/>
</dbReference>
<dbReference type="InterPro" id="IPR036390">
    <property type="entry name" value="WH_DNA-bd_sf"/>
</dbReference>
<dbReference type="PANTHER" id="PTHR43537">
    <property type="entry name" value="TRANSCRIPTIONAL REGULATOR, GNTR FAMILY"/>
    <property type="match status" value="1"/>
</dbReference>
<dbReference type="AlphaFoldDB" id="A0A2U8HFF8"/>
<dbReference type="GO" id="GO:0003677">
    <property type="term" value="F:DNA binding"/>
    <property type="evidence" value="ECO:0007669"/>
    <property type="project" value="UniProtKB-KW"/>
</dbReference>
<dbReference type="InterPro" id="IPR008920">
    <property type="entry name" value="TF_FadR/GntR_C"/>
</dbReference>
<evidence type="ECO:0000313" key="5">
    <source>
        <dbReference type="EMBL" id="AWI84498.1"/>
    </source>
</evidence>
<evidence type="ECO:0000313" key="6">
    <source>
        <dbReference type="Proteomes" id="UP000244915"/>
    </source>
</evidence>
<dbReference type="EMBL" id="CP022189">
    <property type="protein sequence ID" value="AWI84498.1"/>
    <property type="molecule type" value="Genomic_DNA"/>
</dbReference>
<dbReference type="InterPro" id="IPR000524">
    <property type="entry name" value="Tscrpt_reg_HTH_GntR"/>
</dbReference>
<dbReference type="Pfam" id="PF00392">
    <property type="entry name" value="GntR"/>
    <property type="match status" value="1"/>
</dbReference>
<keyword evidence="3" id="KW-0804">Transcription</keyword>
<dbReference type="Gene3D" id="1.10.10.10">
    <property type="entry name" value="Winged helix-like DNA-binding domain superfamily/Winged helix DNA-binding domain"/>
    <property type="match status" value="1"/>
</dbReference>
<proteinExistence type="predicted"/>
<dbReference type="Gene3D" id="1.20.120.530">
    <property type="entry name" value="GntR ligand-binding domain-like"/>
    <property type="match status" value="1"/>
</dbReference>
<accession>A0A2U8HFF8</accession>
<evidence type="ECO:0000256" key="2">
    <source>
        <dbReference type="ARBA" id="ARBA00023125"/>
    </source>
</evidence>
<dbReference type="SUPFAM" id="SSF48008">
    <property type="entry name" value="GntR ligand-binding domain-like"/>
    <property type="match status" value="1"/>
</dbReference>
<dbReference type="PANTHER" id="PTHR43537:SF24">
    <property type="entry name" value="GLUCONATE OPERON TRANSCRIPTIONAL REPRESSOR"/>
    <property type="match status" value="1"/>
</dbReference>
<dbReference type="Proteomes" id="UP000244915">
    <property type="component" value="Chromosome 1"/>
</dbReference>
<sequence>MVLRVAPLADRESDLPPVRKLFVTLRDGISRNRMPPGTVMALSDIAEERGISFETVYAALLLLIEEGLVERCAEGRARVLPISETCLRNTVFLREQAEAEIVRRVTHSADTDFLNDLREQILRQKLVGMRGPGNLLRLDDRFHRTLAERAGLGSLWPWLEAWKLCSDRPRFTVEGSLSAPDMICQHSGIVDRIIMRDAEGAAAATRYHVTGVLRQLPDYRRSHPELFRD</sequence>
<organism evidence="5 6">
    <name type="scientific">Alloyangia pacifica</name>
    <dbReference type="NCBI Taxonomy" id="311180"/>
    <lineage>
        <taxon>Bacteria</taxon>
        <taxon>Pseudomonadati</taxon>
        <taxon>Pseudomonadota</taxon>
        <taxon>Alphaproteobacteria</taxon>
        <taxon>Rhodobacterales</taxon>
        <taxon>Roseobacteraceae</taxon>
        <taxon>Alloyangia</taxon>
    </lineage>
</organism>
<evidence type="ECO:0000259" key="4">
    <source>
        <dbReference type="SMART" id="SM00895"/>
    </source>
</evidence>
<dbReference type="GO" id="GO:0003700">
    <property type="term" value="F:DNA-binding transcription factor activity"/>
    <property type="evidence" value="ECO:0007669"/>
    <property type="project" value="InterPro"/>
</dbReference>
<name>A0A2U8HFF8_9RHOB</name>
<protein>
    <recommendedName>
        <fullName evidence="4">GntR C-terminal domain-containing protein</fullName>
    </recommendedName>
</protein>